<dbReference type="PANTHER" id="PTHR42736">
    <property type="entry name" value="PROTEIN-GLUTAMINE GAMMA-GLUTAMYLTRANSFERASE"/>
    <property type="match status" value="1"/>
</dbReference>
<evidence type="ECO:0000313" key="4">
    <source>
        <dbReference type="EMBL" id="MEY8041528.1"/>
    </source>
</evidence>
<gene>
    <name evidence="4" type="ORF">AB8O55_19150</name>
</gene>
<keyword evidence="5" id="KW-1185">Reference proteome</keyword>
<protein>
    <submittedName>
        <fullName evidence="4">DUF3488 and transglutaminase-like domain-containing protein</fullName>
    </submittedName>
</protein>
<accession>A0ABV4CM19</accession>
<dbReference type="InterPro" id="IPR038765">
    <property type="entry name" value="Papain-like_cys_pep_sf"/>
</dbReference>
<evidence type="ECO:0000256" key="1">
    <source>
        <dbReference type="SAM" id="MobiDB-lite"/>
    </source>
</evidence>
<dbReference type="InterPro" id="IPR025403">
    <property type="entry name" value="TgpA-like_C"/>
</dbReference>
<dbReference type="InterPro" id="IPR052901">
    <property type="entry name" value="Bact_TGase-like"/>
</dbReference>
<feature type="transmembrane region" description="Helical" evidence="2">
    <location>
        <begin position="119"/>
        <end position="140"/>
    </location>
</feature>
<feature type="transmembrane region" description="Helical" evidence="2">
    <location>
        <begin position="596"/>
        <end position="617"/>
    </location>
</feature>
<feature type="compositionally biased region" description="Pro residues" evidence="1">
    <location>
        <begin position="310"/>
        <end position="324"/>
    </location>
</feature>
<organism evidence="4 5">
    <name type="scientific">Saccharopolyspora cebuensis</name>
    <dbReference type="NCBI Taxonomy" id="418759"/>
    <lineage>
        <taxon>Bacteria</taxon>
        <taxon>Bacillati</taxon>
        <taxon>Actinomycetota</taxon>
        <taxon>Actinomycetes</taxon>
        <taxon>Pseudonocardiales</taxon>
        <taxon>Pseudonocardiaceae</taxon>
        <taxon>Saccharopolyspora</taxon>
    </lineage>
</organism>
<dbReference type="InterPro" id="IPR002931">
    <property type="entry name" value="Transglutaminase-like"/>
</dbReference>
<feature type="transmembrane region" description="Helical" evidence="2">
    <location>
        <begin position="170"/>
        <end position="188"/>
    </location>
</feature>
<dbReference type="SUPFAM" id="SSF54001">
    <property type="entry name" value="Cysteine proteinases"/>
    <property type="match status" value="1"/>
</dbReference>
<keyword evidence="2" id="KW-0472">Membrane</keyword>
<keyword evidence="2" id="KW-0812">Transmembrane</keyword>
<feature type="transmembrane region" description="Helical" evidence="2">
    <location>
        <begin position="60"/>
        <end position="79"/>
    </location>
</feature>
<dbReference type="EMBL" id="JBGEHV010000038">
    <property type="protein sequence ID" value="MEY8041528.1"/>
    <property type="molecule type" value="Genomic_DNA"/>
</dbReference>
<dbReference type="Pfam" id="PF13559">
    <property type="entry name" value="DUF4129"/>
    <property type="match status" value="1"/>
</dbReference>
<dbReference type="SMART" id="SM00460">
    <property type="entry name" value="TGc"/>
    <property type="match status" value="1"/>
</dbReference>
<comment type="caution">
    <text evidence="4">The sequence shown here is derived from an EMBL/GenBank/DDBJ whole genome shotgun (WGS) entry which is preliminary data.</text>
</comment>
<feature type="domain" description="Transglutaminase-like" evidence="3">
    <location>
        <begin position="464"/>
        <end position="533"/>
    </location>
</feature>
<evidence type="ECO:0000256" key="2">
    <source>
        <dbReference type="SAM" id="Phobius"/>
    </source>
</evidence>
<dbReference type="InterPro" id="IPR021878">
    <property type="entry name" value="TgpA_N"/>
</dbReference>
<feature type="region of interest" description="Disordered" evidence="1">
    <location>
        <begin position="302"/>
        <end position="327"/>
    </location>
</feature>
<evidence type="ECO:0000259" key="3">
    <source>
        <dbReference type="SMART" id="SM00460"/>
    </source>
</evidence>
<dbReference type="Gene3D" id="3.10.620.30">
    <property type="match status" value="1"/>
</dbReference>
<reference evidence="4 5" key="1">
    <citation type="submission" date="2024-08" db="EMBL/GenBank/DDBJ databases">
        <title>Genome mining of Saccharopolyspora cebuensis PGLac3 from Nigerian medicinal plant.</title>
        <authorList>
            <person name="Ezeobiora C.E."/>
            <person name="Igbokwe N.H."/>
            <person name="Amin D.H."/>
            <person name="Mendie U.E."/>
        </authorList>
    </citation>
    <scope>NUCLEOTIDE SEQUENCE [LARGE SCALE GENOMIC DNA]</scope>
    <source>
        <strain evidence="4 5">PGLac3</strain>
    </source>
</reference>
<proteinExistence type="predicted"/>
<dbReference type="Pfam" id="PF01841">
    <property type="entry name" value="Transglut_core"/>
    <property type="match status" value="1"/>
</dbReference>
<feature type="transmembrane region" description="Helical" evidence="2">
    <location>
        <begin position="209"/>
        <end position="231"/>
    </location>
</feature>
<evidence type="ECO:0000313" key="5">
    <source>
        <dbReference type="Proteomes" id="UP001564626"/>
    </source>
</evidence>
<dbReference type="Pfam" id="PF11992">
    <property type="entry name" value="TgpA_N"/>
    <property type="match status" value="1"/>
</dbReference>
<dbReference type="Proteomes" id="UP001564626">
    <property type="component" value="Unassembled WGS sequence"/>
</dbReference>
<feature type="transmembrane region" description="Helical" evidence="2">
    <location>
        <begin position="35"/>
        <end position="53"/>
    </location>
</feature>
<dbReference type="RefSeq" id="WP_345355218.1">
    <property type="nucleotide sequence ID" value="NZ_BAABII010000001.1"/>
</dbReference>
<feature type="transmembrane region" description="Helical" evidence="2">
    <location>
        <begin position="147"/>
        <end position="164"/>
    </location>
</feature>
<feature type="compositionally biased region" description="Pro residues" evidence="1">
    <location>
        <begin position="553"/>
        <end position="580"/>
    </location>
</feature>
<dbReference type="PANTHER" id="PTHR42736:SF1">
    <property type="entry name" value="PROTEIN-GLUTAMINE GAMMA-GLUTAMYLTRANSFERASE"/>
    <property type="match status" value="1"/>
</dbReference>
<name>A0ABV4CM19_9PSEU</name>
<feature type="region of interest" description="Disordered" evidence="1">
    <location>
        <begin position="531"/>
        <end position="594"/>
    </location>
</feature>
<sequence>MSARVDTSVVATGAGGLAVLCTATSFTGVLADLRWLLPATIVVALLGGIGIAGRKLNQHPVVVVLAQLVGLLLGLTALFTGSGVLGVLPGPAAIGELGAHLSGALEQVRAGVPPVPAEPALQCLLCLGVGLVAIAVDVIVVGMGAPAVAGLVLLCVFAVPASLAARLLPWWSFALGALGFALLLACGGQQRWQRREPGDRIAHTLFGRTTVGLASSAAVVALVSGVAFTGVGTEGRLPGSEADMAGGTSGIGLQPFTSLRGQLERDEVVELFRVRGLPEETYLRALTLRRFNPEQGWRLEGLTQGVPAGPDLPPPEGTPPPAEPPARVEIRPVGYRDPWLPVFGVPTGVTGMGPSWRYDPAAGVVFTQTNQESRPYTEELVLPDPSPEELRSATGSMPIAPEYLDASGIPPEVTALARRLTADADNDFDRAAAINRFFTDPANGFRYDLQTAPDTGISALSDFLFRGKRGFCEQYASSMAVLLRAVGVPSRVAIGFTAGYRDGDERVITTEDAHAWVEVYFPGHGWQTFDPTPLEDGRTALPGFLEADAGPAVPAPPPPPGQPQSQAPQPPTAGPAPEQPEQPDAPRREPESGGSGVAWVIALGALAVVLLAAPAAVRAARRHLRLRAATTGGAGAAWREVLDEFQDRGSTPGRGETARGMATALAERHGLDQDATRSLRELVTAVERQWYGPPEPDTAPDLSPAVSAVLAGIARSAPLTWRERLFPRSVLRPLRDG</sequence>
<keyword evidence="2" id="KW-1133">Transmembrane helix</keyword>